<dbReference type="OrthoDB" id="9773999at2"/>
<gene>
    <name evidence="5" type="ORF">EEL30_17280</name>
</gene>
<evidence type="ECO:0000256" key="3">
    <source>
        <dbReference type="ARBA" id="ARBA00023235"/>
    </source>
</evidence>
<dbReference type="AlphaFoldDB" id="A0A502IVF9"/>
<dbReference type="CDD" id="cd02869">
    <property type="entry name" value="PseudoU_synth_RluA_like"/>
    <property type="match status" value="1"/>
</dbReference>
<evidence type="ECO:0000256" key="4">
    <source>
        <dbReference type="RuleBase" id="RU362028"/>
    </source>
</evidence>
<sequence>MISMNRKGEWLLGTLGEQEAALSFGDLLRKKWGFPKKTAHLLFQNKEILVDDQPATQVQKTVSGQLIALRVCMEEEWGLEPVKGPLVIAYEDDHVLIVNKPAGLLLHPTEPIHQETLDHWVAGYFKEKNIKNKVRHIHRLDQDTSGLVMYAKHPLAGAMLTERLERRDISRQYIAFVEGIMQDEQGKVDASIGKDRHHATRRRVSPQGDRAVTHFNVIERYHDATQVSCRLETGRTHQIRVHLSYMGHPLLGDVLYGARKNQVLRNRQALHAASLQFIHPFGEQRVEVSAKLPQDLQELKERLLLK</sequence>
<evidence type="ECO:0000256" key="2">
    <source>
        <dbReference type="ARBA" id="ARBA00010876"/>
    </source>
</evidence>
<dbReference type="PANTHER" id="PTHR21600">
    <property type="entry name" value="MITOCHONDRIAL RNA PSEUDOURIDINE SYNTHASE"/>
    <property type="match status" value="1"/>
</dbReference>
<accession>A0A502IVF9</accession>
<comment type="catalytic activity">
    <reaction evidence="1 4">
        <text>a uridine in RNA = a pseudouridine in RNA</text>
        <dbReference type="Rhea" id="RHEA:48348"/>
        <dbReference type="Rhea" id="RHEA-COMP:12068"/>
        <dbReference type="Rhea" id="RHEA-COMP:12069"/>
        <dbReference type="ChEBI" id="CHEBI:65314"/>
        <dbReference type="ChEBI" id="CHEBI:65315"/>
    </reaction>
</comment>
<dbReference type="GO" id="GO:0000455">
    <property type="term" value="P:enzyme-directed rRNA pseudouridine synthesis"/>
    <property type="evidence" value="ECO:0007669"/>
    <property type="project" value="TreeGrafter"/>
</dbReference>
<organism evidence="5 6">
    <name type="scientific">Brevibacillus laterosporus</name>
    <name type="common">Bacillus laterosporus</name>
    <dbReference type="NCBI Taxonomy" id="1465"/>
    <lineage>
        <taxon>Bacteria</taxon>
        <taxon>Bacillati</taxon>
        <taxon>Bacillota</taxon>
        <taxon>Bacilli</taxon>
        <taxon>Bacillales</taxon>
        <taxon>Paenibacillaceae</taxon>
        <taxon>Brevibacillus</taxon>
    </lineage>
</organism>
<evidence type="ECO:0000256" key="1">
    <source>
        <dbReference type="ARBA" id="ARBA00000073"/>
    </source>
</evidence>
<dbReference type="PANTHER" id="PTHR21600:SF71">
    <property type="entry name" value="PSEUDOURIDINE SYNTHASE"/>
    <property type="match status" value="1"/>
</dbReference>
<comment type="similarity">
    <text evidence="2 4">Belongs to the pseudouridine synthase RluA family.</text>
</comment>
<proteinExistence type="inferred from homology"/>
<dbReference type="NCBIfam" id="TIGR00005">
    <property type="entry name" value="rluA_subfam"/>
    <property type="match status" value="1"/>
</dbReference>
<dbReference type="EMBL" id="CP033464">
    <property type="protein sequence ID" value="QDX93894.1"/>
    <property type="molecule type" value="Genomic_DNA"/>
</dbReference>
<evidence type="ECO:0000313" key="5">
    <source>
        <dbReference type="EMBL" id="QDX93894.1"/>
    </source>
</evidence>
<dbReference type="InterPro" id="IPR050188">
    <property type="entry name" value="RluA_PseudoU_synthase"/>
</dbReference>
<dbReference type="InterPro" id="IPR006145">
    <property type="entry name" value="PsdUridine_synth_RsuA/RluA"/>
</dbReference>
<protein>
    <recommendedName>
        <fullName evidence="4">Pseudouridine synthase</fullName>
        <ecNumber evidence="4">5.4.99.-</ecNumber>
    </recommendedName>
</protein>
<dbReference type="GO" id="GO:0009982">
    <property type="term" value="F:pseudouridine synthase activity"/>
    <property type="evidence" value="ECO:0007669"/>
    <property type="project" value="InterPro"/>
</dbReference>
<dbReference type="Pfam" id="PF00849">
    <property type="entry name" value="PseudoU_synth_2"/>
    <property type="match status" value="1"/>
</dbReference>
<name>A0A502IVF9_BRELA</name>
<keyword evidence="3 4" id="KW-0413">Isomerase</keyword>
<evidence type="ECO:0000313" key="6">
    <source>
        <dbReference type="Proteomes" id="UP000319432"/>
    </source>
</evidence>
<dbReference type="Proteomes" id="UP000319432">
    <property type="component" value="Chromosome"/>
</dbReference>
<dbReference type="FunFam" id="3.30.2350.10:FF:000005">
    <property type="entry name" value="Pseudouridine synthase"/>
    <property type="match status" value="1"/>
</dbReference>
<reference evidence="5 6" key="1">
    <citation type="submission" date="2018-11" db="EMBL/GenBank/DDBJ databases">
        <title>Phylogenetic determinants of toxin gene distribution in genomes of Brevibacillus laterosporus.</title>
        <authorList>
            <person name="Glare T.R."/>
            <person name="Durrant A."/>
            <person name="Berry C."/>
            <person name="Palma L."/>
            <person name="Ormskirk M."/>
            <person name="Cox M.O."/>
        </authorList>
    </citation>
    <scope>NUCLEOTIDE SEQUENCE [LARGE SCALE GENOMIC DNA]</scope>
    <source>
        <strain evidence="5 6">1821L</strain>
    </source>
</reference>
<dbReference type="GO" id="GO:0140098">
    <property type="term" value="F:catalytic activity, acting on RNA"/>
    <property type="evidence" value="ECO:0007669"/>
    <property type="project" value="UniProtKB-ARBA"/>
</dbReference>
<dbReference type="InterPro" id="IPR006225">
    <property type="entry name" value="PsdUridine_synth_RluC/D"/>
</dbReference>
<keyword evidence="6" id="KW-1185">Reference proteome</keyword>
<dbReference type="EC" id="5.4.99.-" evidence="4"/>
<dbReference type="Gene3D" id="3.30.2350.10">
    <property type="entry name" value="Pseudouridine synthase"/>
    <property type="match status" value="1"/>
</dbReference>
<dbReference type="GO" id="GO:0003723">
    <property type="term" value="F:RNA binding"/>
    <property type="evidence" value="ECO:0007669"/>
    <property type="project" value="InterPro"/>
</dbReference>
<comment type="function">
    <text evidence="4">Responsible for synthesis of pseudouridine from uracil.</text>
</comment>
<dbReference type="SUPFAM" id="SSF55120">
    <property type="entry name" value="Pseudouridine synthase"/>
    <property type="match status" value="1"/>
</dbReference>
<dbReference type="InterPro" id="IPR020103">
    <property type="entry name" value="PsdUridine_synth_cat_dom_sf"/>
</dbReference>